<dbReference type="AlphaFoldDB" id="A0A7W7KQM3"/>
<name>A0A7W7KQM3_PSENT</name>
<evidence type="ECO:0000313" key="2">
    <source>
        <dbReference type="EMBL" id="MBB4867207.1"/>
    </source>
</evidence>
<evidence type="ECO:0000259" key="1">
    <source>
        <dbReference type="SMART" id="SM00470"/>
    </source>
</evidence>
<dbReference type="SUPFAM" id="SSF110849">
    <property type="entry name" value="ParB/Sulfiredoxin"/>
    <property type="match status" value="1"/>
</dbReference>
<dbReference type="InterPro" id="IPR036086">
    <property type="entry name" value="ParB/Sulfiredoxin_sf"/>
</dbReference>
<dbReference type="PANTHER" id="PTHR33375">
    <property type="entry name" value="CHROMOSOME-PARTITIONING PROTEIN PARB-RELATED"/>
    <property type="match status" value="1"/>
</dbReference>
<dbReference type="GO" id="GO:0005694">
    <property type="term" value="C:chromosome"/>
    <property type="evidence" value="ECO:0007669"/>
    <property type="project" value="TreeGrafter"/>
</dbReference>
<dbReference type="GO" id="GO:0007059">
    <property type="term" value="P:chromosome segregation"/>
    <property type="evidence" value="ECO:0007669"/>
    <property type="project" value="TreeGrafter"/>
</dbReference>
<dbReference type="RefSeq" id="WP_184596496.1">
    <property type="nucleotide sequence ID" value="NZ_JACHLI010000036.1"/>
</dbReference>
<dbReference type="Proteomes" id="UP000566995">
    <property type="component" value="Unassembled WGS sequence"/>
</dbReference>
<dbReference type="Gene3D" id="3.90.1530.10">
    <property type="entry name" value="Conserved hypothetical protein from pyrococcus furiosus pfu- 392566-001, ParB domain"/>
    <property type="match status" value="1"/>
</dbReference>
<proteinExistence type="predicted"/>
<gene>
    <name evidence="2" type="ORF">HNP46_006118</name>
</gene>
<sequence length="131" mass="14491">MTEQLPAVYIAGIKHLFSKNARRSFIEADDPLLLSVQEHGILEPLDVRVVHDRLEVLRGGRRLAIAERLGLAGLPVRVWDVTDEEAQEIILLDNIDGYLPSPAEQLHSLQALHREFGADTVPALPSANDSV</sequence>
<protein>
    <submittedName>
        <fullName evidence="2">ParB-like chromosome segregation protein Spo0J</fullName>
    </submittedName>
</protein>
<dbReference type="Pfam" id="PF02195">
    <property type="entry name" value="ParB_N"/>
    <property type="match status" value="1"/>
</dbReference>
<evidence type="ECO:0000313" key="3">
    <source>
        <dbReference type="Proteomes" id="UP000566995"/>
    </source>
</evidence>
<comment type="caution">
    <text evidence="2">The sequence shown here is derived from an EMBL/GenBank/DDBJ whole genome shotgun (WGS) entry which is preliminary data.</text>
</comment>
<reference evidence="2 3" key="1">
    <citation type="submission" date="2020-08" db="EMBL/GenBank/DDBJ databases">
        <title>Functional genomics of gut bacteria from endangered species of beetles.</title>
        <authorList>
            <person name="Carlos-Shanley C."/>
        </authorList>
    </citation>
    <scope>NUCLEOTIDE SEQUENCE [LARGE SCALE GENOMIC DNA]</scope>
    <source>
        <strain evidence="2 3">S00179</strain>
    </source>
</reference>
<dbReference type="SMART" id="SM00470">
    <property type="entry name" value="ParB"/>
    <property type="match status" value="1"/>
</dbReference>
<organism evidence="2 3">
    <name type="scientific">Pseudomonas nitroreducens</name>
    <dbReference type="NCBI Taxonomy" id="46680"/>
    <lineage>
        <taxon>Bacteria</taxon>
        <taxon>Pseudomonadati</taxon>
        <taxon>Pseudomonadota</taxon>
        <taxon>Gammaproteobacteria</taxon>
        <taxon>Pseudomonadales</taxon>
        <taxon>Pseudomonadaceae</taxon>
        <taxon>Pseudomonas</taxon>
    </lineage>
</organism>
<feature type="domain" description="ParB-like N-terminal" evidence="1">
    <location>
        <begin position="6"/>
        <end position="95"/>
    </location>
</feature>
<dbReference type="InterPro" id="IPR050336">
    <property type="entry name" value="Chromosome_partition/occlusion"/>
</dbReference>
<dbReference type="PANTHER" id="PTHR33375:SF1">
    <property type="entry name" value="CHROMOSOME-PARTITIONING PROTEIN PARB-RELATED"/>
    <property type="match status" value="1"/>
</dbReference>
<accession>A0A7W7KQM3</accession>
<dbReference type="InterPro" id="IPR003115">
    <property type="entry name" value="ParB_N"/>
</dbReference>
<dbReference type="EMBL" id="JACHLI010000036">
    <property type="protein sequence ID" value="MBB4867207.1"/>
    <property type="molecule type" value="Genomic_DNA"/>
</dbReference>